<comment type="caution">
    <text evidence="1">The sequence shown here is derived from an EMBL/GenBank/DDBJ whole genome shotgun (WGS) entry which is preliminary data.</text>
</comment>
<keyword evidence="2" id="KW-1185">Reference proteome</keyword>
<evidence type="ECO:0000313" key="2">
    <source>
        <dbReference type="Proteomes" id="UP001319080"/>
    </source>
</evidence>
<reference evidence="1 2" key="1">
    <citation type="submission" date="2021-05" db="EMBL/GenBank/DDBJ databases">
        <title>A Polyphasic approach of four new species of the genus Ohtaekwangia: Ohtaekwangia histidinii sp. nov., Ohtaekwangia cretensis sp. nov., Ohtaekwangia indiensis sp. nov., Ohtaekwangia reichenbachii sp. nov. from diverse environment.</title>
        <authorList>
            <person name="Octaviana S."/>
        </authorList>
    </citation>
    <scope>NUCLEOTIDE SEQUENCE [LARGE SCALE GENOMIC DNA]</scope>
    <source>
        <strain evidence="1 2">PWU5</strain>
    </source>
</reference>
<organism evidence="1 2">
    <name type="scientific">Dawidia cretensis</name>
    <dbReference type="NCBI Taxonomy" id="2782350"/>
    <lineage>
        <taxon>Bacteria</taxon>
        <taxon>Pseudomonadati</taxon>
        <taxon>Bacteroidota</taxon>
        <taxon>Cytophagia</taxon>
        <taxon>Cytophagales</taxon>
        <taxon>Chryseotaleaceae</taxon>
        <taxon>Dawidia</taxon>
    </lineage>
</organism>
<dbReference type="AlphaFoldDB" id="A0AAP2DWU2"/>
<proteinExistence type="predicted"/>
<dbReference type="Proteomes" id="UP001319080">
    <property type="component" value="Unassembled WGS sequence"/>
</dbReference>
<dbReference type="RefSeq" id="WP_254084396.1">
    <property type="nucleotide sequence ID" value="NZ_JAHESE010000009.1"/>
</dbReference>
<gene>
    <name evidence="1" type="ORF">KK062_11250</name>
</gene>
<accession>A0AAP2DWU2</accession>
<dbReference type="EMBL" id="JAHESE010000009">
    <property type="protein sequence ID" value="MBT1708805.1"/>
    <property type="molecule type" value="Genomic_DNA"/>
</dbReference>
<name>A0AAP2DWU2_9BACT</name>
<protein>
    <submittedName>
        <fullName evidence="1">Uncharacterized protein</fullName>
    </submittedName>
</protein>
<sequence length="156" mass="18180">MVRDTTNFYAYRLQDAPPLEALPLLHSAEEFYTISLLQNAPRCRYLDSAQSGPEALLMFFHSRMPHIPCDARSGFFCMFKDSFLTPGMQENLHALPMFHLESTPAFPLLAQHERYLTNVFENITEALASDYTFRTELLQNYVFELFHYALKLQHHV</sequence>
<evidence type="ECO:0000313" key="1">
    <source>
        <dbReference type="EMBL" id="MBT1708805.1"/>
    </source>
</evidence>